<feature type="non-terminal residue" evidence="1">
    <location>
        <position position="1"/>
    </location>
</feature>
<organism evidence="1 2">
    <name type="scientific">Cichlidogyrus casuarinus</name>
    <dbReference type="NCBI Taxonomy" id="1844966"/>
    <lineage>
        <taxon>Eukaryota</taxon>
        <taxon>Metazoa</taxon>
        <taxon>Spiralia</taxon>
        <taxon>Lophotrochozoa</taxon>
        <taxon>Platyhelminthes</taxon>
        <taxon>Monogenea</taxon>
        <taxon>Monopisthocotylea</taxon>
        <taxon>Dactylogyridea</taxon>
        <taxon>Ancyrocephalidae</taxon>
        <taxon>Cichlidogyrus</taxon>
    </lineage>
</organism>
<dbReference type="EMBL" id="JBJKFK010003227">
    <property type="protein sequence ID" value="KAL3310118.1"/>
    <property type="molecule type" value="Genomic_DNA"/>
</dbReference>
<feature type="non-terminal residue" evidence="1">
    <location>
        <position position="151"/>
    </location>
</feature>
<reference evidence="1 2" key="1">
    <citation type="submission" date="2024-11" db="EMBL/GenBank/DDBJ databases">
        <title>Adaptive evolution of stress response genes in parasites aligns with host niche diversity.</title>
        <authorList>
            <person name="Hahn C."/>
            <person name="Resl P."/>
        </authorList>
    </citation>
    <scope>NUCLEOTIDE SEQUENCE [LARGE SCALE GENOMIC DNA]</scope>
    <source>
        <strain evidence="1">EGGRZ-B1_66</strain>
        <tissue evidence="1">Body</tissue>
    </source>
</reference>
<dbReference type="AlphaFoldDB" id="A0ABD2PRK9"/>
<evidence type="ECO:0000313" key="1">
    <source>
        <dbReference type="EMBL" id="KAL3310118.1"/>
    </source>
</evidence>
<evidence type="ECO:0000313" key="2">
    <source>
        <dbReference type="Proteomes" id="UP001626550"/>
    </source>
</evidence>
<name>A0ABD2PRK9_9PLAT</name>
<comment type="caution">
    <text evidence="1">The sequence shown here is derived from an EMBL/GenBank/DDBJ whole genome shotgun (WGS) entry which is preliminary data.</text>
</comment>
<accession>A0ABD2PRK9</accession>
<protein>
    <submittedName>
        <fullName evidence="1">Uncharacterized protein</fullName>
    </submittedName>
</protein>
<dbReference type="Proteomes" id="UP001626550">
    <property type="component" value="Unassembled WGS sequence"/>
</dbReference>
<proteinExistence type="predicted"/>
<gene>
    <name evidence="1" type="ORF">Ciccas_011320</name>
</gene>
<sequence length="151" mass="16739">NQLERDALQLLSFNINVGQEDYAKYFFELVSLDQYFCEAEQSEKQASMLDLAQLYDCSGEIFEVATAARLSSVVEKALKRSLSCGCSFKYLGCAGTGRKQVQSTSMAATKVPPLDEFDDDYACLLWTKKLAFDPNETAIQPDSSTNGHAFS</sequence>
<keyword evidence="2" id="KW-1185">Reference proteome</keyword>